<evidence type="ECO:0000256" key="5">
    <source>
        <dbReference type="ARBA" id="ARBA00022884"/>
    </source>
</evidence>
<dbReference type="InterPro" id="IPR000504">
    <property type="entry name" value="RRM_dom"/>
</dbReference>
<dbReference type="EMBL" id="LR862131">
    <property type="protein sequence ID" value="CAD1836823.1"/>
    <property type="molecule type" value="Genomic_DNA"/>
</dbReference>
<keyword evidence="6" id="KW-0508">mRNA splicing</keyword>
<evidence type="ECO:0000256" key="6">
    <source>
        <dbReference type="ARBA" id="ARBA00023187"/>
    </source>
</evidence>
<evidence type="ECO:0000256" key="4">
    <source>
        <dbReference type="ARBA" id="ARBA00022737"/>
    </source>
</evidence>
<evidence type="ECO:0000256" key="8">
    <source>
        <dbReference type="SAM" id="MobiDB-lite"/>
    </source>
</evidence>
<protein>
    <recommendedName>
        <fullName evidence="9">RRM domain-containing protein</fullName>
    </recommendedName>
</protein>
<evidence type="ECO:0000256" key="2">
    <source>
        <dbReference type="ARBA" id="ARBA00022553"/>
    </source>
</evidence>
<dbReference type="GO" id="GO:0005684">
    <property type="term" value="C:U2-type spliceosomal complex"/>
    <property type="evidence" value="ECO:0007669"/>
    <property type="project" value="UniProtKB-ARBA"/>
</dbReference>
<dbReference type="Gene3D" id="3.30.70.330">
    <property type="match status" value="3"/>
</dbReference>
<dbReference type="InterPro" id="IPR006509">
    <property type="entry name" value="RBM39_SF"/>
</dbReference>
<dbReference type="GO" id="GO:0003723">
    <property type="term" value="F:RNA binding"/>
    <property type="evidence" value="ECO:0007669"/>
    <property type="project" value="UniProtKB-UniRule"/>
</dbReference>
<evidence type="ECO:0000313" key="10">
    <source>
        <dbReference type="EMBL" id="CAD1836823.1"/>
    </source>
</evidence>
<dbReference type="CDD" id="cd12283">
    <property type="entry name" value="RRM1_RBM39_like"/>
    <property type="match status" value="1"/>
</dbReference>
<reference evidence="10" key="1">
    <citation type="submission" date="2020-07" db="EMBL/GenBank/DDBJ databases">
        <authorList>
            <person name="Lin J."/>
        </authorList>
    </citation>
    <scope>NUCLEOTIDE SEQUENCE</scope>
</reference>
<keyword evidence="5 7" id="KW-0694">RNA-binding</keyword>
<evidence type="ECO:0000256" key="1">
    <source>
        <dbReference type="ARBA" id="ARBA00007747"/>
    </source>
</evidence>
<dbReference type="SUPFAM" id="SSF54928">
    <property type="entry name" value="RNA-binding domain, RBD"/>
    <property type="match status" value="2"/>
</dbReference>
<keyword evidence="2" id="KW-0597">Phosphoprotein</keyword>
<name>A0A6V7Q1C5_ANACO</name>
<dbReference type="FunFam" id="3.30.70.330:FF:000105">
    <property type="entry name" value="HIV Tat-specific factor 1 homolog"/>
    <property type="match status" value="1"/>
</dbReference>
<dbReference type="CDD" id="cd12285">
    <property type="entry name" value="RRM3_RBM39_like"/>
    <property type="match status" value="1"/>
</dbReference>
<feature type="compositionally biased region" description="Basic and acidic residues" evidence="8">
    <location>
        <begin position="38"/>
        <end position="138"/>
    </location>
</feature>
<dbReference type="Pfam" id="PF00076">
    <property type="entry name" value="RRM_1"/>
    <property type="match status" value="3"/>
</dbReference>
<feature type="compositionally biased region" description="Basic and acidic residues" evidence="8">
    <location>
        <begin position="15"/>
        <end position="30"/>
    </location>
</feature>
<dbReference type="PROSITE" id="PS50102">
    <property type="entry name" value="RRM"/>
    <property type="match status" value="2"/>
</dbReference>
<dbReference type="InterPro" id="IPR029123">
    <property type="entry name" value="RBM39_linker"/>
</dbReference>
<dbReference type="SMART" id="SM00360">
    <property type="entry name" value="RRM"/>
    <property type="match status" value="3"/>
</dbReference>
<dbReference type="FunFam" id="3.30.70.330:FF:000326">
    <property type="entry name" value="RNA-binding protein 39 isoform X1"/>
    <property type="match status" value="1"/>
</dbReference>
<gene>
    <name evidence="10" type="ORF">CB5_LOCUS20034</name>
</gene>
<dbReference type="AlphaFoldDB" id="A0A6V7Q1C5"/>
<dbReference type="Pfam" id="PF15519">
    <property type="entry name" value="RBM39linker"/>
    <property type="match status" value="1"/>
</dbReference>
<keyword evidence="3" id="KW-0507">mRNA processing</keyword>
<dbReference type="GO" id="GO:0000398">
    <property type="term" value="P:mRNA splicing, via spliceosome"/>
    <property type="evidence" value="ECO:0007669"/>
    <property type="project" value="UniProtKB-ARBA"/>
</dbReference>
<comment type="similarity">
    <text evidence="1">Belongs to the HTATSF1 family.</text>
</comment>
<sequence>MDLDEYDYLDESVEDAPRSKRTKEEEAHRDGSRRRREHDKELGGEEKERKRSRAEWDDRERSSRREKERHRSGEKERERDEERRSGEREHRERDRDEERRGRGRGEERRREREREKERGGERESERERRSSSRSRMHDREIERVFERSRSRDSARRERELEREIIESRRSREKKEVVEPEADPERDRRTVFAYQMPLKATEKDVYEFFSKAGKVRDVRLIMDRNSRRSKGVGYIEFYDAMSVPMAIALSGQLFLGQPVMVKPSEAEKNLVQTNTSGSTGAVGGVAARKIYVGNLPVNMTEDQLRQSGLRNLDLQESSQWDAGCVKLQNWSYAPDSIIYMWLSRRHKVFEPFGQVELVQLPLDLESGHCRGYGFVQFAQVEFVKAAQTLNGKLEIGGRTIKVSSVTDHVSGGDAATNAAADLDDDEGGGLSLNARARASLMQKLDRTGTATSIAESLGIPIAINGRAVAPTSLPGLSSPLQEPIGQPSECVLLKNMFDPSTETDPDFDLDIKDEVEEECLKFGQVKHIFVDKNSKGHVYLRFDSVASAANCQRAMHGRWYARRCISAIYMRPQEYEAKFGSS</sequence>
<keyword evidence="4" id="KW-0677">Repeat</keyword>
<dbReference type="InterPro" id="IPR035979">
    <property type="entry name" value="RBD_domain_sf"/>
</dbReference>
<organism evidence="10">
    <name type="scientific">Ananas comosus var. bracteatus</name>
    <name type="common">red pineapple</name>
    <dbReference type="NCBI Taxonomy" id="296719"/>
    <lineage>
        <taxon>Eukaryota</taxon>
        <taxon>Viridiplantae</taxon>
        <taxon>Streptophyta</taxon>
        <taxon>Embryophyta</taxon>
        <taxon>Tracheophyta</taxon>
        <taxon>Spermatophyta</taxon>
        <taxon>Magnoliopsida</taxon>
        <taxon>Liliopsida</taxon>
        <taxon>Poales</taxon>
        <taxon>Bromeliaceae</taxon>
        <taxon>Bromelioideae</taxon>
        <taxon>Ananas</taxon>
    </lineage>
</organism>
<evidence type="ECO:0000256" key="3">
    <source>
        <dbReference type="ARBA" id="ARBA00022664"/>
    </source>
</evidence>
<proteinExistence type="inferred from homology"/>
<evidence type="ECO:0000259" key="9">
    <source>
        <dbReference type="PROSITE" id="PS50102"/>
    </source>
</evidence>
<dbReference type="InterPro" id="IPR012677">
    <property type="entry name" value="Nucleotide-bd_a/b_plait_sf"/>
</dbReference>
<feature type="compositionally biased region" description="Acidic residues" evidence="8">
    <location>
        <begin position="1"/>
        <end position="14"/>
    </location>
</feature>
<evidence type="ECO:0000256" key="7">
    <source>
        <dbReference type="PROSITE-ProRule" id="PRU00176"/>
    </source>
</evidence>
<feature type="domain" description="RRM" evidence="9">
    <location>
        <begin position="287"/>
        <end position="406"/>
    </location>
</feature>
<feature type="region of interest" description="Disordered" evidence="8">
    <location>
        <begin position="1"/>
        <end position="138"/>
    </location>
</feature>
<dbReference type="PANTHER" id="PTHR48036">
    <property type="entry name" value="SPLICING FACTOR (PAD-1), PUTATIVE (AFU_ORTHOLOGUE AFUA_1G15810)-RELATED"/>
    <property type="match status" value="1"/>
</dbReference>
<feature type="domain" description="RRM" evidence="9">
    <location>
        <begin position="188"/>
        <end position="265"/>
    </location>
</feature>
<accession>A0A6V7Q1C5</accession>